<keyword evidence="3" id="KW-0472">Membrane</keyword>
<evidence type="ECO:0000256" key="1">
    <source>
        <dbReference type="ARBA" id="ARBA00023002"/>
    </source>
</evidence>
<name>A0A5C8PSH5_9HYPH</name>
<keyword evidence="3" id="KW-1133">Transmembrane helix</keyword>
<keyword evidence="7" id="KW-1185">Reference proteome</keyword>
<dbReference type="PIRSF" id="PIRSF016578">
    <property type="entry name" value="HsaA"/>
    <property type="match status" value="1"/>
</dbReference>
<dbReference type="Gene3D" id="2.40.110.10">
    <property type="entry name" value="Butyryl-CoA Dehydrogenase, subunit A, domain 2"/>
    <property type="match status" value="1"/>
</dbReference>
<proteinExistence type="inferred from homology"/>
<feature type="domain" description="Acyl-CoA dehydrogenase/oxidase N-terminal" evidence="4">
    <location>
        <begin position="28"/>
        <end position="96"/>
    </location>
</feature>
<organism evidence="6 7">
    <name type="scientific">Vineibacter terrae</name>
    <dbReference type="NCBI Taxonomy" id="2586908"/>
    <lineage>
        <taxon>Bacteria</taxon>
        <taxon>Pseudomonadati</taxon>
        <taxon>Pseudomonadota</taxon>
        <taxon>Alphaproteobacteria</taxon>
        <taxon>Hyphomicrobiales</taxon>
        <taxon>Vineibacter</taxon>
    </lineage>
</organism>
<dbReference type="RefSeq" id="WP_147846226.1">
    <property type="nucleotide sequence ID" value="NZ_VDUZ01000006.1"/>
</dbReference>
<reference evidence="6 7" key="1">
    <citation type="submission" date="2019-06" db="EMBL/GenBank/DDBJ databases">
        <title>New taxonomy in bacterial strain CC-CFT640, isolated from vineyard.</title>
        <authorList>
            <person name="Lin S.-Y."/>
            <person name="Tsai C.-F."/>
            <person name="Young C.-C."/>
        </authorList>
    </citation>
    <scope>NUCLEOTIDE SEQUENCE [LARGE SCALE GENOMIC DNA]</scope>
    <source>
        <strain evidence="6 7">CC-CFT640</strain>
    </source>
</reference>
<dbReference type="SUPFAM" id="SSF56645">
    <property type="entry name" value="Acyl-CoA dehydrogenase NM domain-like"/>
    <property type="match status" value="1"/>
</dbReference>
<protein>
    <submittedName>
        <fullName evidence="6">Acyl-CoA dehydrogenase</fullName>
    </submittedName>
</protein>
<dbReference type="InterPro" id="IPR009100">
    <property type="entry name" value="AcylCoA_DH/oxidase_NM_dom_sf"/>
</dbReference>
<dbReference type="Pfam" id="PF02771">
    <property type="entry name" value="Acyl-CoA_dh_N"/>
    <property type="match status" value="1"/>
</dbReference>
<dbReference type="InterPro" id="IPR013786">
    <property type="entry name" value="AcylCoA_DH/ox_N"/>
</dbReference>
<dbReference type="InterPro" id="IPR036250">
    <property type="entry name" value="AcylCo_DH-like_C"/>
</dbReference>
<dbReference type="AlphaFoldDB" id="A0A5C8PSH5"/>
<dbReference type="GO" id="GO:0050660">
    <property type="term" value="F:flavin adenine dinucleotide binding"/>
    <property type="evidence" value="ECO:0007669"/>
    <property type="project" value="InterPro"/>
</dbReference>
<evidence type="ECO:0000259" key="4">
    <source>
        <dbReference type="Pfam" id="PF02771"/>
    </source>
</evidence>
<feature type="transmembrane region" description="Helical" evidence="3">
    <location>
        <begin position="238"/>
        <end position="260"/>
    </location>
</feature>
<dbReference type="InterPro" id="IPR013107">
    <property type="entry name" value="Acyl-CoA_DH_C"/>
</dbReference>
<dbReference type="Gene3D" id="1.10.540.10">
    <property type="entry name" value="Acyl-CoA dehydrogenase/oxidase, N-terminal domain"/>
    <property type="match status" value="1"/>
</dbReference>
<dbReference type="Pfam" id="PF08028">
    <property type="entry name" value="Acyl-CoA_dh_2"/>
    <property type="match status" value="1"/>
</dbReference>
<dbReference type="InterPro" id="IPR037069">
    <property type="entry name" value="AcylCoA_DH/ox_N_sf"/>
</dbReference>
<dbReference type="InterPro" id="IPR046373">
    <property type="entry name" value="Acyl-CoA_Oxase/DH_mid-dom_sf"/>
</dbReference>
<evidence type="ECO:0000256" key="2">
    <source>
        <dbReference type="ARBA" id="ARBA00049661"/>
    </source>
</evidence>
<dbReference type="GO" id="GO:0005737">
    <property type="term" value="C:cytoplasm"/>
    <property type="evidence" value="ECO:0007669"/>
    <property type="project" value="TreeGrafter"/>
</dbReference>
<dbReference type="SUPFAM" id="SSF47203">
    <property type="entry name" value="Acyl-CoA dehydrogenase C-terminal domain-like"/>
    <property type="match status" value="1"/>
</dbReference>
<keyword evidence="1" id="KW-0560">Oxidoreductase</keyword>
<dbReference type="EMBL" id="VDUZ01000006">
    <property type="protein sequence ID" value="TXL78755.1"/>
    <property type="molecule type" value="Genomic_DNA"/>
</dbReference>
<dbReference type="InterPro" id="IPR050741">
    <property type="entry name" value="Acyl-CoA_dehydrogenase"/>
</dbReference>
<evidence type="ECO:0000313" key="6">
    <source>
        <dbReference type="EMBL" id="TXL78755.1"/>
    </source>
</evidence>
<sequence length="394" mass="42255">MNDIIGTTFAGQAPVTRARALAPALDAASDDIERTQRIPEPLLSDLHAARLFRMLLPRSVGGDEVEPWVYLRAVEEIARHDGSVGWNIFVANSSALIAPFLPLRTARTIYADARAIIAWGPPNSCRAAAVPGGYKVSGRWDFASGCRQASWMGVHCLVSEPGGGVRLNTAGRPTVRTLLFPATQAELIHTWDVIGLRGTASDSYTTTDLFVPEAFSGTREDPTLRREPGRLYAFTMQGLYAVGVAGVGFGIAGAMLDAFIELAGRKAPRNVGRLADNAVVQSDVARMTAQLDAARAYLVETLSAIWATAGADAPIDLPARARVRLACAHAIHTAEAVADYAYKAAGTDAIFLGTAFERRFRDMHTLSQQIQSRAAHFESVGQVLLGIEPSAIFL</sequence>
<dbReference type="GO" id="GO:0003995">
    <property type="term" value="F:acyl-CoA dehydrogenase activity"/>
    <property type="evidence" value="ECO:0007669"/>
    <property type="project" value="TreeGrafter"/>
</dbReference>
<dbReference type="Gene3D" id="1.20.140.10">
    <property type="entry name" value="Butyryl-CoA Dehydrogenase, subunit A, domain 3"/>
    <property type="match status" value="1"/>
</dbReference>
<dbReference type="PANTHER" id="PTHR48083:SF5">
    <property type="entry name" value="NRGC PROTEIN"/>
    <property type="match status" value="1"/>
</dbReference>
<gene>
    <name evidence="6" type="ORF">FHP25_07105</name>
</gene>
<evidence type="ECO:0000313" key="7">
    <source>
        <dbReference type="Proteomes" id="UP000321638"/>
    </source>
</evidence>
<evidence type="ECO:0000256" key="3">
    <source>
        <dbReference type="SAM" id="Phobius"/>
    </source>
</evidence>
<dbReference type="GO" id="GO:0033539">
    <property type="term" value="P:fatty acid beta-oxidation using acyl-CoA dehydrogenase"/>
    <property type="evidence" value="ECO:0007669"/>
    <property type="project" value="TreeGrafter"/>
</dbReference>
<dbReference type="OrthoDB" id="8250967at2"/>
<dbReference type="PANTHER" id="PTHR48083">
    <property type="entry name" value="MEDIUM-CHAIN SPECIFIC ACYL-COA DEHYDROGENASE, MITOCHONDRIAL-RELATED"/>
    <property type="match status" value="1"/>
</dbReference>
<accession>A0A5C8PSH5</accession>
<evidence type="ECO:0000259" key="5">
    <source>
        <dbReference type="Pfam" id="PF08028"/>
    </source>
</evidence>
<comment type="caution">
    <text evidence="6">The sequence shown here is derived from an EMBL/GenBank/DDBJ whole genome shotgun (WGS) entry which is preliminary data.</text>
</comment>
<feature type="domain" description="Acyl-CoA dehydrogenase C-terminal" evidence="5">
    <location>
        <begin position="243"/>
        <end position="368"/>
    </location>
</feature>
<keyword evidence="3" id="KW-0812">Transmembrane</keyword>
<comment type="similarity">
    <text evidence="2">Belongs to the HpaH/HsaA monooxygenase family.</text>
</comment>
<dbReference type="Proteomes" id="UP000321638">
    <property type="component" value="Unassembled WGS sequence"/>
</dbReference>